<evidence type="ECO:0000313" key="6">
    <source>
        <dbReference type="Proteomes" id="UP000093508"/>
    </source>
</evidence>
<evidence type="ECO:0000259" key="3">
    <source>
        <dbReference type="Pfam" id="PF18962"/>
    </source>
</evidence>
<dbReference type="OrthoDB" id="862563at2"/>
<dbReference type="InterPro" id="IPR026444">
    <property type="entry name" value="Secre_tail"/>
</dbReference>
<accession>A0A1M6VLI0</accession>
<dbReference type="Proteomes" id="UP000184069">
    <property type="component" value="Unassembled WGS sequence"/>
</dbReference>
<dbReference type="Proteomes" id="UP000093508">
    <property type="component" value="Unassembled WGS sequence"/>
</dbReference>
<evidence type="ECO:0000256" key="2">
    <source>
        <dbReference type="SAM" id="SignalP"/>
    </source>
</evidence>
<dbReference type="EMBL" id="FRBM01000001">
    <property type="protein sequence ID" value="SHK82338.1"/>
    <property type="molecule type" value="Genomic_DNA"/>
</dbReference>
<dbReference type="STRING" id="1423959.SAMN05444407_101267"/>
<keyword evidence="1 2" id="KW-0732">Signal</keyword>
<reference evidence="4 6" key="1">
    <citation type="submission" date="2016-07" db="EMBL/GenBank/DDBJ databases">
        <authorList>
            <person name="Jeong J.-J."/>
            <person name="Kim D.W."/>
            <person name="Sang M.K."/>
            <person name="Choi I.-G."/>
            <person name="Kim K.D."/>
        </authorList>
    </citation>
    <scope>NUCLEOTIDE SEQUENCE [LARGE SCALE GENOMIC DNA]</scope>
    <source>
        <strain evidence="4 6">C-26</strain>
    </source>
</reference>
<dbReference type="AlphaFoldDB" id="A0A1M6VLI0"/>
<name>A0A1M6VLI0_9FLAO</name>
<evidence type="ECO:0000313" key="5">
    <source>
        <dbReference type="EMBL" id="SHK82338.1"/>
    </source>
</evidence>
<feature type="domain" description="Secretion system C-terminal sorting" evidence="3">
    <location>
        <begin position="249"/>
        <end position="319"/>
    </location>
</feature>
<dbReference type="EMBL" id="MAYF01000001">
    <property type="protein sequence ID" value="OCA80553.1"/>
    <property type="molecule type" value="Genomic_DNA"/>
</dbReference>
<dbReference type="Pfam" id="PF18962">
    <property type="entry name" value="Por_Secre_tail"/>
    <property type="match status" value="1"/>
</dbReference>
<protein>
    <submittedName>
        <fullName evidence="5">Por secretion system C-terminal sorting domain-containing protein</fullName>
    </submittedName>
    <submittedName>
        <fullName evidence="4">Secretion protein</fullName>
    </submittedName>
</protein>
<dbReference type="NCBIfam" id="TIGR04183">
    <property type="entry name" value="Por_Secre_tail"/>
    <property type="match status" value="1"/>
</dbReference>
<sequence length="321" mass="36249">MKTKLIFLTFLLFNLLNIKAQCTPTITSPRLGAIFADKILFCESEDEILSTTQTYSSYQWYKQEWTWQTPNNNPWVAIPGATSQQLTINGDDQLYYFKVEVTQGDCTAESPAVMADGYVFGLPAMISTFVPGTYEIVNGGVVHVCSEAPVKFDDVFPVVYGPHTWFKCVPTTTPPFTGDPCVVSNVTGDTYTTTESGEYGFYACTEYCPDQCRMLDPFSFVELQYGDWEFCEKLGTGEVSKPKENKLNIYPNPTAQFLYIGKESEEYKEVSIMDMSGKLVLRKNNHQYRQAIDVSHLVPGNYMIISKSVKGEVYKNKLIKK</sequence>
<evidence type="ECO:0000313" key="4">
    <source>
        <dbReference type="EMBL" id="OCA80553.1"/>
    </source>
</evidence>
<keyword evidence="6" id="KW-1185">Reference proteome</keyword>
<dbReference type="RefSeq" id="WP_066690347.1">
    <property type="nucleotide sequence ID" value="NZ_FRBM01000001.1"/>
</dbReference>
<dbReference type="Gene3D" id="2.60.40.2700">
    <property type="match status" value="1"/>
</dbReference>
<organism evidence="5 7">
    <name type="scientific">Chryseobacterium contaminans</name>
    <dbReference type="NCBI Taxonomy" id="1423959"/>
    <lineage>
        <taxon>Bacteria</taxon>
        <taxon>Pseudomonadati</taxon>
        <taxon>Bacteroidota</taxon>
        <taxon>Flavobacteriia</taxon>
        <taxon>Flavobacteriales</taxon>
        <taxon>Weeksellaceae</taxon>
        <taxon>Chryseobacterium group</taxon>
        <taxon>Chryseobacterium</taxon>
    </lineage>
</organism>
<gene>
    <name evidence="4" type="ORF">BBH99_00170</name>
    <name evidence="5" type="ORF">SAMN05444407_101267</name>
</gene>
<evidence type="ECO:0000256" key="1">
    <source>
        <dbReference type="ARBA" id="ARBA00022729"/>
    </source>
</evidence>
<feature type="signal peptide" evidence="2">
    <location>
        <begin position="1"/>
        <end position="20"/>
    </location>
</feature>
<proteinExistence type="predicted"/>
<evidence type="ECO:0000313" key="7">
    <source>
        <dbReference type="Proteomes" id="UP000184069"/>
    </source>
</evidence>
<feature type="chain" id="PRO_5009921731" evidence="2">
    <location>
        <begin position="21"/>
        <end position="321"/>
    </location>
</feature>
<reference evidence="5 7" key="2">
    <citation type="submission" date="2016-11" db="EMBL/GenBank/DDBJ databases">
        <authorList>
            <person name="Jaros S."/>
            <person name="Januszkiewicz K."/>
            <person name="Wedrychowicz H."/>
        </authorList>
    </citation>
    <scope>NUCLEOTIDE SEQUENCE [LARGE SCALE GENOMIC DNA]</scope>
    <source>
        <strain evidence="5 7">DSM 27621</strain>
    </source>
</reference>